<organism evidence="2 3">
    <name type="scientific">Olpidium bornovanus</name>
    <dbReference type="NCBI Taxonomy" id="278681"/>
    <lineage>
        <taxon>Eukaryota</taxon>
        <taxon>Fungi</taxon>
        <taxon>Fungi incertae sedis</taxon>
        <taxon>Olpidiomycota</taxon>
        <taxon>Olpidiomycotina</taxon>
        <taxon>Olpidiomycetes</taxon>
        <taxon>Olpidiales</taxon>
        <taxon>Olpidiaceae</taxon>
        <taxon>Olpidium</taxon>
    </lineage>
</organism>
<accession>A0A8H8DH29</accession>
<keyword evidence="3" id="KW-1185">Reference proteome</keyword>
<evidence type="ECO:0000313" key="2">
    <source>
        <dbReference type="EMBL" id="KAG5457941.1"/>
    </source>
</evidence>
<protein>
    <submittedName>
        <fullName evidence="2">Uncharacterized protein</fullName>
    </submittedName>
</protein>
<feature type="compositionally biased region" description="Basic and acidic residues" evidence="1">
    <location>
        <begin position="57"/>
        <end position="70"/>
    </location>
</feature>
<evidence type="ECO:0000313" key="3">
    <source>
        <dbReference type="Proteomes" id="UP000673691"/>
    </source>
</evidence>
<reference evidence="2 3" key="1">
    <citation type="journal article" name="Sci. Rep.">
        <title>Genome-scale phylogenetic analyses confirm Olpidium as the closest living zoosporic fungus to the non-flagellated, terrestrial fungi.</title>
        <authorList>
            <person name="Chang Y."/>
            <person name="Rochon D."/>
            <person name="Sekimoto S."/>
            <person name="Wang Y."/>
            <person name="Chovatia M."/>
            <person name="Sandor L."/>
            <person name="Salamov A."/>
            <person name="Grigoriev I.V."/>
            <person name="Stajich J.E."/>
            <person name="Spatafora J.W."/>
        </authorList>
    </citation>
    <scope>NUCLEOTIDE SEQUENCE [LARGE SCALE GENOMIC DNA]</scope>
    <source>
        <strain evidence="2">S191</strain>
    </source>
</reference>
<proteinExistence type="predicted"/>
<feature type="compositionally biased region" description="Polar residues" evidence="1">
    <location>
        <begin position="34"/>
        <end position="56"/>
    </location>
</feature>
<evidence type="ECO:0000256" key="1">
    <source>
        <dbReference type="SAM" id="MobiDB-lite"/>
    </source>
</evidence>
<dbReference type="EMBL" id="JAEFCI010009231">
    <property type="protein sequence ID" value="KAG5457941.1"/>
    <property type="molecule type" value="Genomic_DNA"/>
</dbReference>
<gene>
    <name evidence="2" type="ORF">BJ554DRAFT_1936</name>
</gene>
<sequence length="100" mass="11244">MTNFLRQETDFVVLVNVRLPSNVPGPYGKRLFSSKKTASTPSSFPPSMNSPVNGRDTTPRRSARMEDHSRKVSHGLLLKYGEILKSRGCELLLRQKSLRA</sequence>
<dbReference type="AlphaFoldDB" id="A0A8H8DH29"/>
<feature type="region of interest" description="Disordered" evidence="1">
    <location>
        <begin position="26"/>
        <end position="70"/>
    </location>
</feature>
<dbReference type="OrthoDB" id="843225at2759"/>
<name>A0A8H8DH29_9FUNG</name>
<comment type="caution">
    <text evidence="2">The sequence shown here is derived from an EMBL/GenBank/DDBJ whole genome shotgun (WGS) entry which is preliminary data.</text>
</comment>
<dbReference type="Proteomes" id="UP000673691">
    <property type="component" value="Unassembled WGS sequence"/>
</dbReference>